<feature type="chain" id="PRO_5046007262" evidence="2">
    <location>
        <begin position="24"/>
        <end position="222"/>
    </location>
</feature>
<evidence type="ECO:0000256" key="2">
    <source>
        <dbReference type="SAM" id="SignalP"/>
    </source>
</evidence>
<keyword evidence="5" id="KW-1185">Reference proteome</keyword>
<protein>
    <submittedName>
        <fullName evidence="4">DUF4430 domain-containing protein</fullName>
    </submittedName>
</protein>
<feature type="region of interest" description="Disordered" evidence="1">
    <location>
        <begin position="32"/>
        <end position="125"/>
    </location>
</feature>
<proteinExistence type="predicted"/>
<evidence type="ECO:0000313" key="4">
    <source>
        <dbReference type="EMBL" id="MFC6206874.1"/>
    </source>
</evidence>
<evidence type="ECO:0000313" key="5">
    <source>
        <dbReference type="Proteomes" id="UP001596254"/>
    </source>
</evidence>
<dbReference type="Pfam" id="PF14478">
    <property type="entry name" value="DUF4430"/>
    <property type="match status" value="1"/>
</dbReference>
<feature type="domain" description="Transcobalamin-like C-terminal" evidence="3">
    <location>
        <begin position="150"/>
        <end position="219"/>
    </location>
</feature>
<comment type="caution">
    <text evidence="4">The sequence shown here is derived from an EMBL/GenBank/DDBJ whole genome shotgun (WGS) entry which is preliminary data.</text>
</comment>
<feature type="compositionally biased region" description="Polar residues" evidence="1">
    <location>
        <begin position="90"/>
        <end position="110"/>
    </location>
</feature>
<keyword evidence="2" id="KW-0732">Signal</keyword>
<evidence type="ECO:0000259" key="3">
    <source>
        <dbReference type="Pfam" id="PF14478"/>
    </source>
</evidence>
<name>A0ABW1SQQ6_9LACO</name>
<reference evidence="5" key="1">
    <citation type="journal article" date="2019" name="Int. J. Syst. Evol. Microbiol.">
        <title>The Global Catalogue of Microorganisms (GCM) 10K type strain sequencing project: providing services to taxonomists for standard genome sequencing and annotation.</title>
        <authorList>
            <consortium name="The Broad Institute Genomics Platform"/>
            <consortium name="The Broad Institute Genome Sequencing Center for Infectious Disease"/>
            <person name="Wu L."/>
            <person name="Ma J."/>
        </authorList>
    </citation>
    <scope>NUCLEOTIDE SEQUENCE [LARGE SCALE GENOMIC DNA]</scope>
    <source>
        <strain evidence="5">CCM 8905</strain>
    </source>
</reference>
<feature type="signal peptide" evidence="2">
    <location>
        <begin position="1"/>
        <end position="23"/>
    </location>
</feature>
<accession>A0ABW1SQQ6</accession>
<evidence type="ECO:0000256" key="1">
    <source>
        <dbReference type="SAM" id="MobiDB-lite"/>
    </source>
</evidence>
<gene>
    <name evidence="4" type="ORF">ACFP1G_05195</name>
</gene>
<dbReference type="RefSeq" id="WP_125694848.1">
    <property type="nucleotide sequence ID" value="NZ_JBHSSK010000015.1"/>
</dbReference>
<organism evidence="4 5">
    <name type="scientific">Levilactobacillus tongjiangensis</name>
    <dbReference type="NCBI Taxonomy" id="2486023"/>
    <lineage>
        <taxon>Bacteria</taxon>
        <taxon>Bacillati</taxon>
        <taxon>Bacillota</taxon>
        <taxon>Bacilli</taxon>
        <taxon>Lactobacillales</taxon>
        <taxon>Lactobacillaceae</taxon>
        <taxon>Levilactobacillus</taxon>
    </lineage>
</organism>
<dbReference type="InterPro" id="IPR027954">
    <property type="entry name" value="Transcobalamin-like_C"/>
</dbReference>
<sequence length="222" mass="23654">MKKKVGIMVAVVLTILTMSTALAMQQRQQGQTPLAAPVGTHDSSLASSSVRASRQSKRRQQSVAKTVKAGTSASSVRASQQVGSQSVSAKTPTTRHAAGNQKTTMNQTATVAKKKPSSTKTSQATDQVHLTVTGYKKRFYQGNLKITSKSTAFSVLQASKLKVGYQGGAAVYVSSIHGLAQNDVKVGSGWKFTVNGKYVDQSANSTRVQRGDRVHWYFTTAG</sequence>
<dbReference type="Gene3D" id="2.170.130.30">
    <property type="match status" value="1"/>
</dbReference>
<feature type="compositionally biased region" description="Low complexity" evidence="1">
    <location>
        <begin position="72"/>
        <end position="89"/>
    </location>
</feature>
<feature type="compositionally biased region" description="Low complexity" evidence="1">
    <location>
        <begin position="43"/>
        <end position="53"/>
    </location>
</feature>
<dbReference type="EMBL" id="JBHSSK010000015">
    <property type="protein sequence ID" value="MFC6206874.1"/>
    <property type="molecule type" value="Genomic_DNA"/>
</dbReference>
<dbReference type="Proteomes" id="UP001596254">
    <property type="component" value="Unassembled WGS sequence"/>
</dbReference>